<keyword evidence="3" id="KW-1185">Reference proteome</keyword>
<reference evidence="2" key="1">
    <citation type="submission" date="2021-02" db="EMBL/GenBank/DDBJ databases">
        <authorList>
            <person name="Dougan E. K."/>
            <person name="Rhodes N."/>
            <person name="Thang M."/>
            <person name="Chan C."/>
        </authorList>
    </citation>
    <scope>NUCLEOTIDE SEQUENCE</scope>
</reference>
<dbReference type="GO" id="GO:0008641">
    <property type="term" value="F:ubiquitin-like modifier activating enzyme activity"/>
    <property type="evidence" value="ECO:0007669"/>
    <property type="project" value="InterPro"/>
</dbReference>
<protein>
    <submittedName>
        <fullName evidence="2">Uba2 protein</fullName>
    </submittedName>
</protein>
<dbReference type="Proteomes" id="UP000604046">
    <property type="component" value="Unassembled WGS sequence"/>
</dbReference>
<evidence type="ECO:0000256" key="1">
    <source>
        <dbReference type="SAM" id="SignalP"/>
    </source>
</evidence>
<dbReference type="OrthoDB" id="449411at2759"/>
<evidence type="ECO:0000313" key="3">
    <source>
        <dbReference type="Proteomes" id="UP000604046"/>
    </source>
</evidence>
<dbReference type="EMBL" id="CAJNDS010002760">
    <property type="protein sequence ID" value="CAE7587840.1"/>
    <property type="molecule type" value="Genomic_DNA"/>
</dbReference>
<keyword evidence="1" id="KW-0732">Signal</keyword>
<dbReference type="Gene3D" id="3.40.50.720">
    <property type="entry name" value="NAD(P)-binding Rossmann-like Domain"/>
    <property type="match status" value="1"/>
</dbReference>
<comment type="caution">
    <text evidence="2">The sequence shown here is derived from an EMBL/GenBank/DDBJ whole genome shotgun (WGS) entry which is preliminary data.</text>
</comment>
<dbReference type="InterPro" id="IPR035985">
    <property type="entry name" value="Ubiquitin-activating_enz"/>
</dbReference>
<sequence length="326" mass="36237">MRNLAPQLIYLWLCFSIANHAEKQRPDAKIVSHHGNVKDSEFGLEFVSKFDIVVNALDNLEARRHALRLTGGEPAVSRRRQAAPRSGKYWPLGTGEELGVGKDGTKKRALTEHLRERLPGVRDLTVTPLPNRGLQQILNVLKQGPHYEVLGISYFGNDLSRGLTRHLEESLEELVEVAGHKADCVVFFVGGYAKKYTGLNLDARYDQGLSKIRKRLRRAGYLVTDGRSEVEMWPLARDGIHWDASAREEVCDFWAYLLTSARRNQCNWTDSAIRLATAAEAAGTAAAMWRSLAHEAIGATAPANGAAVATWLTSAMCEEGLQKRNH</sequence>
<proteinExistence type="predicted"/>
<accession>A0A812UPF7</accession>
<dbReference type="AlphaFoldDB" id="A0A812UPF7"/>
<name>A0A812UPF7_9DINO</name>
<feature type="chain" id="PRO_5033040748" evidence="1">
    <location>
        <begin position="24"/>
        <end position="326"/>
    </location>
</feature>
<dbReference type="SUPFAM" id="SSF69572">
    <property type="entry name" value="Activating enzymes of the ubiquitin-like proteins"/>
    <property type="match status" value="1"/>
</dbReference>
<evidence type="ECO:0000313" key="2">
    <source>
        <dbReference type="EMBL" id="CAE7587840.1"/>
    </source>
</evidence>
<feature type="signal peptide" evidence="1">
    <location>
        <begin position="1"/>
        <end position="23"/>
    </location>
</feature>
<organism evidence="2 3">
    <name type="scientific">Symbiodinium natans</name>
    <dbReference type="NCBI Taxonomy" id="878477"/>
    <lineage>
        <taxon>Eukaryota</taxon>
        <taxon>Sar</taxon>
        <taxon>Alveolata</taxon>
        <taxon>Dinophyceae</taxon>
        <taxon>Suessiales</taxon>
        <taxon>Symbiodiniaceae</taxon>
        <taxon>Symbiodinium</taxon>
    </lineage>
</organism>
<gene>
    <name evidence="2" type="primary">uba2</name>
    <name evidence="2" type="ORF">SNAT2548_LOCUS33499</name>
</gene>